<dbReference type="Proteomes" id="UP000694228">
    <property type="component" value="Chromosome"/>
</dbReference>
<dbReference type="EMBL" id="CP077107">
    <property type="protein sequence ID" value="QXO95743.1"/>
    <property type="molecule type" value="Genomic_DNA"/>
</dbReference>
<gene>
    <name evidence="1" type="ORF">KSK55_04940</name>
</gene>
<organism evidence="1 2">
    <name type="scientific">Methanospirillum hungatei</name>
    <dbReference type="NCBI Taxonomy" id="2203"/>
    <lineage>
        <taxon>Archaea</taxon>
        <taxon>Methanobacteriati</taxon>
        <taxon>Methanobacteriota</taxon>
        <taxon>Stenosarchaea group</taxon>
        <taxon>Methanomicrobia</taxon>
        <taxon>Methanomicrobiales</taxon>
        <taxon>Methanospirillaceae</taxon>
        <taxon>Methanospirillum</taxon>
    </lineage>
</organism>
<evidence type="ECO:0000313" key="2">
    <source>
        <dbReference type="Proteomes" id="UP000694228"/>
    </source>
</evidence>
<accession>A0A8F5ZI79</accession>
<sequence>MKEELGIKREDFTELKKIVLDLAKAPKETDRSIKHLSDTIDLRTEDLEGDGELILKNHLEMASRKSLQVPGIAYRILLHLIPKE</sequence>
<evidence type="ECO:0000313" key="1">
    <source>
        <dbReference type="EMBL" id="QXO95743.1"/>
    </source>
</evidence>
<proteinExistence type="predicted"/>
<protein>
    <submittedName>
        <fullName evidence="1">Uncharacterized protein</fullName>
    </submittedName>
</protein>
<name>A0A8F5ZI79_METHU</name>
<dbReference type="AlphaFoldDB" id="A0A8F5ZI79"/>
<reference evidence="1 2" key="1">
    <citation type="submission" date="2021-06" db="EMBL/GenBank/DDBJ databases">
        <title>Complete genome sequence of the secondary alcohol utilizing methanogen Methanospirillum hungatei strain GP1.</title>
        <authorList>
            <person name="Day L.A."/>
            <person name="Costa K.C."/>
        </authorList>
    </citation>
    <scope>NUCLEOTIDE SEQUENCE [LARGE SCALE GENOMIC DNA]</scope>
    <source>
        <strain evidence="1 2">GP1</strain>
    </source>
</reference>